<dbReference type="PANTHER" id="PTHR36505">
    <property type="entry name" value="BLR1072 PROTEIN"/>
    <property type="match status" value="1"/>
</dbReference>
<evidence type="ECO:0000256" key="2">
    <source>
        <dbReference type="SAM" id="SignalP"/>
    </source>
</evidence>
<proteinExistence type="predicted"/>
<dbReference type="SUPFAM" id="SSF50346">
    <property type="entry name" value="PRC-barrel domain"/>
    <property type="match status" value="1"/>
</dbReference>
<dbReference type="STRING" id="1238182.C882_3678"/>
<feature type="signal peptide" evidence="2">
    <location>
        <begin position="1"/>
        <end position="20"/>
    </location>
</feature>
<feature type="chain" id="PRO_5003929833" description="PRC-barrel domain-containing protein" evidence="2">
    <location>
        <begin position="21"/>
        <end position="254"/>
    </location>
</feature>
<dbReference type="InterPro" id="IPR011033">
    <property type="entry name" value="PRC_barrel-like_sf"/>
</dbReference>
<dbReference type="Gene3D" id="2.30.30.240">
    <property type="entry name" value="PRC-barrel domain"/>
    <property type="match status" value="1"/>
</dbReference>
<dbReference type="Proteomes" id="UP000009881">
    <property type="component" value="Unassembled WGS sequence"/>
</dbReference>
<sequence>MRKLLVATALSLSMAAPALAADDAQPAQREAGAEAQVQENAGWIEDGNAMSVQQAEAEGQVLPEQTSDLIGSDVYGAEGDVIGEVTDMVIGQQDQVRKVVISVGGFIGIGDKDVALPFDQVQMRPAGDAFGGPVFKVTMTEEQLEAMPAYEPTADYASWIGDEAGDRREIMERRVARWEERVENTDFSEQAGEAVSSAWTEVEQTWQATENATGDAWQQAEGDLEQSLSELQQAWRQATDQQVAETPEPGAQSQ</sequence>
<comment type="caution">
    <text evidence="4">The sequence shown here is derived from an EMBL/GenBank/DDBJ whole genome shotgun (WGS) entry which is preliminary data.</text>
</comment>
<feature type="region of interest" description="Disordered" evidence="1">
    <location>
        <begin position="182"/>
        <end position="201"/>
    </location>
</feature>
<dbReference type="eggNOG" id="COG1873">
    <property type="taxonomic scope" value="Bacteria"/>
</dbReference>
<evidence type="ECO:0000313" key="4">
    <source>
        <dbReference type="EMBL" id="EKV31305.1"/>
    </source>
</evidence>
<reference evidence="4 5" key="1">
    <citation type="journal article" date="2013" name="Genome Announc.">
        <title>Draft Genome Sequence of an Alphaproteobacterium, Caenispirillum salinarum AK4(T), Isolated from a Solar Saltern.</title>
        <authorList>
            <person name="Khatri I."/>
            <person name="Singh A."/>
            <person name="Korpole S."/>
            <person name="Pinnaka A.K."/>
            <person name="Subramanian S."/>
        </authorList>
    </citation>
    <scope>NUCLEOTIDE SEQUENCE [LARGE SCALE GENOMIC DNA]</scope>
    <source>
        <strain evidence="4 5">AK4</strain>
    </source>
</reference>
<protein>
    <recommendedName>
        <fullName evidence="3">PRC-barrel domain-containing protein</fullName>
    </recommendedName>
</protein>
<keyword evidence="5" id="KW-1185">Reference proteome</keyword>
<dbReference type="AlphaFoldDB" id="K9GZA0"/>
<evidence type="ECO:0000313" key="5">
    <source>
        <dbReference type="Proteomes" id="UP000009881"/>
    </source>
</evidence>
<gene>
    <name evidence="4" type="ORF">C882_3678</name>
</gene>
<organism evidence="4 5">
    <name type="scientific">Caenispirillum salinarum AK4</name>
    <dbReference type="NCBI Taxonomy" id="1238182"/>
    <lineage>
        <taxon>Bacteria</taxon>
        <taxon>Pseudomonadati</taxon>
        <taxon>Pseudomonadota</taxon>
        <taxon>Alphaproteobacteria</taxon>
        <taxon>Rhodospirillales</taxon>
        <taxon>Novispirillaceae</taxon>
        <taxon>Caenispirillum</taxon>
    </lineage>
</organism>
<evidence type="ECO:0000256" key="1">
    <source>
        <dbReference type="SAM" id="MobiDB-lite"/>
    </source>
</evidence>
<name>K9GZA0_9PROT</name>
<accession>K9GZA0</accession>
<dbReference type="RefSeq" id="WP_009539786.1">
    <property type="nucleotide sequence ID" value="NZ_ANHY01000006.1"/>
</dbReference>
<feature type="domain" description="PRC-barrel" evidence="3">
    <location>
        <begin position="67"/>
        <end position="121"/>
    </location>
</feature>
<keyword evidence="2" id="KW-0732">Signal</keyword>
<dbReference type="InterPro" id="IPR027275">
    <property type="entry name" value="PRC-brl_dom"/>
</dbReference>
<dbReference type="OrthoDB" id="8021018at2"/>
<dbReference type="Pfam" id="PF05239">
    <property type="entry name" value="PRC"/>
    <property type="match status" value="1"/>
</dbReference>
<feature type="region of interest" description="Disordered" evidence="1">
    <location>
        <begin position="223"/>
        <end position="254"/>
    </location>
</feature>
<dbReference type="EMBL" id="ANHY01000006">
    <property type="protein sequence ID" value="EKV31305.1"/>
    <property type="molecule type" value="Genomic_DNA"/>
</dbReference>
<evidence type="ECO:0000259" key="3">
    <source>
        <dbReference type="Pfam" id="PF05239"/>
    </source>
</evidence>
<dbReference type="PANTHER" id="PTHR36505:SF1">
    <property type="entry name" value="BLR1072 PROTEIN"/>
    <property type="match status" value="1"/>
</dbReference>
<feature type="compositionally biased region" description="Polar residues" evidence="1">
    <location>
        <begin position="226"/>
        <end position="244"/>
    </location>
</feature>